<dbReference type="EMBL" id="QKUF01000037">
    <property type="protein sequence ID" value="PZW21029.1"/>
    <property type="molecule type" value="Genomic_DNA"/>
</dbReference>
<organism evidence="2 3">
    <name type="scientific">Thermosporothrix hazakensis</name>
    <dbReference type="NCBI Taxonomy" id="644383"/>
    <lineage>
        <taxon>Bacteria</taxon>
        <taxon>Bacillati</taxon>
        <taxon>Chloroflexota</taxon>
        <taxon>Ktedonobacteria</taxon>
        <taxon>Ktedonobacterales</taxon>
        <taxon>Thermosporotrichaceae</taxon>
        <taxon>Thermosporothrix</taxon>
    </lineage>
</organism>
<reference evidence="2 3" key="1">
    <citation type="submission" date="2018-06" db="EMBL/GenBank/DDBJ databases">
        <title>Genomic Encyclopedia of Archaeal and Bacterial Type Strains, Phase II (KMG-II): from individual species to whole genera.</title>
        <authorList>
            <person name="Goeker M."/>
        </authorList>
    </citation>
    <scope>NUCLEOTIDE SEQUENCE [LARGE SCALE GENOMIC DNA]</scope>
    <source>
        <strain evidence="2 3">ATCC BAA-1881</strain>
    </source>
</reference>
<evidence type="ECO:0000313" key="2">
    <source>
        <dbReference type="EMBL" id="PZW21029.1"/>
    </source>
</evidence>
<evidence type="ECO:0000256" key="1">
    <source>
        <dbReference type="SAM" id="MobiDB-lite"/>
    </source>
</evidence>
<sequence>MVKHNGEGQPVQNREQARAYQREVSNVVPRRNCMRCKLSMRQGVEKGTCFER</sequence>
<protein>
    <submittedName>
        <fullName evidence="2">Uncharacterized protein</fullName>
    </submittedName>
</protein>
<accession>A0A326TZ18</accession>
<feature type="region of interest" description="Disordered" evidence="1">
    <location>
        <begin position="1"/>
        <end position="23"/>
    </location>
</feature>
<dbReference type="AlphaFoldDB" id="A0A326TZ18"/>
<evidence type="ECO:0000313" key="3">
    <source>
        <dbReference type="Proteomes" id="UP000248806"/>
    </source>
</evidence>
<keyword evidence="3" id="KW-1185">Reference proteome</keyword>
<proteinExistence type="predicted"/>
<name>A0A326TZ18_THEHA</name>
<gene>
    <name evidence="2" type="ORF">EI42_05684</name>
</gene>
<comment type="caution">
    <text evidence="2">The sequence shown here is derived from an EMBL/GenBank/DDBJ whole genome shotgun (WGS) entry which is preliminary data.</text>
</comment>
<dbReference type="Proteomes" id="UP000248806">
    <property type="component" value="Unassembled WGS sequence"/>
</dbReference>